<keyword evidence="3" id="KW-1185">Reference proteome</keyword>
<dbReference type="SUPFAM" id="SSF143100">
    <property type="entry name" value="TTHA1013/TTHA0281-like"/>
    <property type="match status" value="1"/>
</dbReference>
<dbReference type="OrthoDB" id="9807959at2"/>
<dbReference type="GO" id="GO:0006355">
    <property type="term" value="P:regulation of DNA-templated transcription"/>
    <property type="evidence" value="ECO:0007669"/>
    <property type="project" value="InterPro"/>
</dbReference>
<dbReference type="RefSeq" id="WP_092551838.1">
    <property type="nucleotide sequence ID" value="NZ_CAWRBG010000041.1"/>
</dbReference>
<organism evidence="2 3">
    <name type="scientific">Xenorhabdus koppenhoeferi</name>
    <dbReference type="NCBI Taxonomy" id="351659"/>
    <lineage>
        <taxon>Bacteria</taxon>
        <taxon>Pseudomonadati</taxon>
        <taxon>Pseudomonadota</taxon>
        <taxon>Gammaproteobacteria</taxon>
        <taxon>Enterobacterales</taxon>
        <taxon>Morganellaceae</taxon>
        <taxon>Xenorhabdus</taxon>
    </lineage>
</organism>
<feature type="domain" description="HicB-like antitoxin of toxin-antitoxin system" evidence="1">
    <location>
        <begin position="3"/>
        <end position="127"/>
    </location>
</feature>
<dbReference type="CDD" id="cd22231">
    <property type="entry name" value="RHH_NikR_HicB-like"/>
    <property type="match status" value="1"/>
</dbReference>
<dbReference type="Gene3D" id="1.10.1220.10">
    <property type="entry name" value="Met repressor-like"/>
    <property type="match status" value="1"/>
</dbReference>
<dbReference type="Pfam" id="PF15919">
    <property type="entry name" value="HicB_lk_antitox"/>
    <property type="match status" value="1"/>
</dbReference>
<accession>A0A1I7IPV4</accession>
<name>A0A1I7IPV4_9GAMM</name>
<evidence type="ECO:0000313" key="2">
    <source>
        <dbReference type="EMBL" id="SFU74924.1"/>
    </source>
</evidence>
<dbReference type="EMBL" id="FPBJ01000022">
    <property type="protein sequence ID" value="SFU74924.1"/>
    <property type="molecule type" value="Genomic_DNA"/>
</dbReference>
<dbReference type="Gene3D" id="3.30.160.250">
    <property type="match status" value="1"/>
</dbReference>
<evidence type="ECO:0000313" key="3">
    <source>
        <dbReference type="Proteomes" id="UP000242496"/>
    </source>
</evidence>
<dbReference type="AlphaFoldDB" id="A0A1I7IPV4"/>
<dbReference type="InterPro" id="IPR031807">
    <property type="entry name" value="HicB-like"/>
</dbReference>
<reference evidence="3" key="1">
    <citation type="submission" date="2016-10" db="EMBL/GenBank/DDBJ databases">
        <authorList>
            <person name="Varghese N."/>
            <person name="Submissions S."/>
        </authorList>
    </citation>
    <scope>NUCLEOTIDE SEQUENCE [LARGE SCALE GENOMIC DNA]</scope>
    <source>
        <strain evidence="3">DSM 18168</strain>
    </source>
</reference>
<protein>
    <submittedName>
        <fullName evidence="2">Predicted nuclease of the RNAse H fold, HicB family</fullName>
    </submittedName>
</protein>
<dbReference type="InterPro" id="IPR035069">
    <property type="entry name" value="TTHA1013/TTHA0281-like"/>
</dbReference>
<dbReference type="InterPro" id="IPR013321">
    <property type="entry name" value="Arc_rbn_hlx_hlx"/>
</dbReference>
<gene>
    <name evidence="2" type="ORF">SAMN05421784_12245</name>
</gene>
<evidence type="ECO:0000259" key="1">
    <source>
        <dbReference type="Pfam" id="PF15919"/>
    </source>
</evidence>
<dbReference type="GO" id="GO:0043565">
    <property type="term" value="F:sequence-specific DNA binding"/>
    <property type="evidence" value="ECO:0007669"/>
    <property type="project" value="UniProtKB-ARBA"/>
</dbReference>
<proteinExistence type="predicted"/>
<sequence>MRYPIYLHQADDGSFSGFLPDVVGCYFAGNTIDDAIVDAANALGTYFEYLNEQGQLPVNAKTVADHLNDEDCTGGIWAYVDIDLSKYEGRTTKLNITLPQFLLARIDDYVNSHREYHSRSGFFAELARRELSKHS</sequence>
<dbReference type="Proteomes" id="UP000242496">
    <property type="component" value="Unassembled WGS sequence"/>
</dbReference>